<organism evidence="2 3">
    <name type="scientific">Alistipes indistinctus YIT 12060</name>
    <dbReference type="NCBI Taxonomy" id="742725"/>
    <lineage>
        <taxon>Bacteria</taxon>
        <taxon>Pseudomonadati</taxon>
        <taxon>Bacteroidota</taxon>
        <taxon>Bacteroidia</taxon>
        <taxon>Bacteroidales</taxon>
        <taxon>Rikenellaceae</taxon>
        <taxon>Alistipes</taxon>
    </lineage>
</organism>
<dbReference type="PROSITE" id="PS51257">
    <property type="entry name" value="PROKAR_LIPOPROTEIN"/>
    <property type="match status" value="1"/>
</dbReference>
<sequence>MKNLKLLWLLAAACSLTFASCNKDNDGPDTSTTVTFESATLPDAGYINNTSYTEQGVTFNNVYDVQGQYMSAGFAVSKLHDKVTAGFNNKFSVYGDGGAAGSTNFAVCYYADYTTITTGVNDAYFSFGAGVEKKMLSVAVCNGTYAFLSVREGDNFAKEFADGDWFKVTFTGYNAAGTKTNAVDYYLADYRNGKNFVCSAWTNVDLSGLGTVNKVVVSMSSSDSGEWGMNTPSFVCLDNLKFDLPDVAQ</sequence>
<dbReference type="AlphaFoldDB" id="G5H8G1"/>
<dbReference type="Proteomes" id="UP000006008">
    <property type="component" value="Unassembled WGS sequence"/>
</dbReference>
<keyword evidence="3" id="KW-1185">Reference proteome</keyword>
<protein>
    <recommendedName>
        <fullName evidence="4">DUF4465 domain-containing protein</fullName>
    </recommendedName>
</protein>
<dbReference type="HOGENOM" id="CLU_068673_0_0_10"/>
<dbReference type="GeneID" id="92815749"/>
<dbReference type="Pfam" id="PF14717">
    <property type="entry name" value="DUF4465"/>
    <property type="match status" value="1"/>
</dbReference>
<dbReference type="RefSeq" id="WP_009134027.1">
    <property type="nucleotide sequence ID" value="NZ_CP102250.1"/>
</dbReference>
<dbReference type="InterPro" id="IPR027828">
    <property type="entry name" value="DUF4465"/>
</dbReference>
<dbReference type="EMBL" id="ADLD01000011">
    <property type="protein sequence ID" value="EHB92356.1"/>
    <property type="molecule type" value="Genomic_DNA"/>
</dbReference>
<reference evidence="2 3" key="1">
    <citation type="submission" date="2011-08" db="EMBL/GenBank/DDBJ databases">
        <title>The Genome Sequence of Alistipes indistinctus YIT 12060.</title>
        <authorList>
            <consortium name="The Broad Institute Genome Sequencing Platform"/>
            <person name="Earl A."/>
            <person name="Ward D."/>
            <person name="Feldgarden M."/>
            <person name="Gevers D."/>
            <person name="Morotomi M."/>
            <person name="Young S.K."/>
            <person name="Zeng Q."/>
            <person name="Gargeya S."/>
            <person name="Fitzgerald M."/>
            <person name="Haas B."/>
            <person name="Abouelleil A."/>
            <person name="Alvarado L."/>
            <person name="Arachchi H.M."/>
            <person name="Berlin A."/>
            <person name="Brown A."/>
            <person name="Chapman S.B."/>
            <person name="Chen Z."/>
            <person name="Dunbar C."/>
            <person name="Freedman E."/>
            <person name="Gearin G."/>
            <person name="Gellesch M."/>
            <person name="Goldberg J."/>
            <person name="Griggs A."/>
            <person name="Gujja S."/>
            <person name="Heiman D."/>
            <person name="Howarth C."/>
            <person name="Larson L."/>
            <person name="Lui A."/>
            <person name="MacDonald P.J.P."/>
            <person name="Montmayeur A."/>
            <person name="Murphy C."/>
            <person name="Neiman D."/>
            <person name="Pearson M."/>
            <person name="Priest M."/>
            <person name="Roberts A."/>
            <person name="Saif S."/>
            <person name="Shea T."/>
            <person name="Shenoy N."/>
            <person name="Sisk P."/>
            <person name="Stolte C."/>
            <person name="Sykes S."/>
            <person name="Wortman J."/>
            <person name="Nusbaum C."/>
            <person name="Birren B."/>
        </authorList>
    </citation>
    <scope>NUCLEOTIDE SEQUENCE [LARGE SCALE GENOMIC DNA]</scope>
    <source>
        <strain evidence="2 3">YIT 12060</strain>
    </source>
</reference>
<evidence type="ECO:0000256" key="1">
    <source>
        <dbReference type="SAM" id="SignalP"/>
    </source>
</evidence>
<dbReference type="STRING" id="742725.HMPREF9450_01221"/>
<feature type="chain" id="PRO_5003477969" description="DUF4465 domain-containing protein" evidence="1">
    <location>
        <begin position="20"/>
        <end position="249"/>
    </location>
</feature>
<evidence type="ECO:0008006" key="4">
    <source>
        <dbReference type="Google" id="ProtNLM"/>
    </source>
</evidence>
<evidence type="ECO:0000313" key="3">
    <source>
        <dbReference type="Proteomes" id="UP000006008"/>
    </source>
</evidence>
<dbReference type="Gene3D" id="2.60.120.1350">
    <property type="entry name" value="Protein of unknown function DUF4465"/>
    <property type="match status" value="1"/>
</dbReference>
<evidence type="ECO:0000313" key="2">
    <source>
        <dbReference type="EMBL" id="EHB92356.1"/>
    </source>
</evidence>
<name>G5H8G1_9BACT</name>
<keyword evidence="1" id="KW-0732">Signal</keyword>
<feature type="signal peptide" evidence="1">
    <location>
        <begin position="1"/>
        <end position="19"/>
    </location>
</feature>
<proteinExistence type="predicted"/>
<comment type="caution">
    <text evidence="2">The sequence shown here is derived from an EMBL/GenBank/DDBJ whole genome shotgun (WGS) entry which is preliminary data.</text>
</comment>
<gene>
    <name evidence="2" type="ORF">HMPREF9450_01221</name>
</gene>
<dbReference type="eggNOG" id="ENOG5032GIQ">
    <property type="taxonomic scope" value="Bacteria"/>
</dbReference>
<dbReference type="PATRIC" id="fig|742725.3.peg.1296"/>
<dbReference type="OrthoDB" id="975232at2"/>
<accession>G5H8G1</accession>